<organism evidence="2 3">
    <name type="scientific">Punctularia strigosozonata (strain HHB-11173)</name>
    <name type="common">White-rot fungus</name>
    <dbReference type="NCBI Taxonomy" id="741275"/>
    <lineage>
        <taxon>Eukaryota</taxon>
        <taxon>Fungi</taxon>
        <taxon>Dikarya</taxon>
        <taxon>Basidiomycota</taxon>
        <taxon>Agaricomycotina</taxon>
        <taxon>Agaricomycetes</taxon>
        <taxon>Corticiales</taxon>
        <taxon>Punctulariaceae</taxon>
        <taxon>Punctularia</taxon>
    </lineage>
</organism>
<evidence type="ECO:0000313" key="2">
    <source>
        <dbReference type="EMBL" id="EIN03226.1"/>
    </source>
</evidence>
<dbReference type="RefSeq" id="XP_007389545.1">
    <property type="nucleotide sequence ID" value="XM_007389483.1"/>
</dbReference>
<sequence>MITSSKASEKSDPRGRLRRIANDDNTCLRDLESARPAMVVRSQDTLRQPGTGPEKVEMT</sequence>
<dbReference type="KEGG" id="psq:PUNSTDRAFT_139754"/>
<feature type="region of interest" description="Disordered" evidence="1">
    <location>
        <begin position="38"/>
        <end position="59"/>
    </location>
</feature>
<feature type="region of interest" description="Disordered" evidence="1">
    <location>
        <begin position="1"/>
        <end position="23"/>
    </location>
</feature>
<protein>
    <submittedName>
        <fullName evidence="2">Uncharacterized protein</fullName>
    </submittedName>
</protein>
<dbReference type="AlphaFoldDB" id="R7S1W6"/>
<dbReference type="Proteomes" id="UP000054196">
    <property type="component" value="Unassembled WGS sequence"/>
</dbReference>
<feature type="compositionally biased region" description="Basic and acidic residues" evidence="1">
    <location>
        <begin position="7"/>
        <end position="23"/>
    </location>
</feature>
<dbReference type="HOGENOM" id="CLU_2961912_0_0_1"/>
<name>R7S1W6_PUNST</name>
<accession>R7S1W6</accession>
<dbReference type="GeneID" id="18880449"/>
<reference evidence="3" key="1">
    <citation type="journal article" date="2012" name="Science">
        <title>The Paleozoic origin of enzymatic lignin decomposition reconstructed from 31 fungal genomes.</title>
        <authorList>
            <person name="Floudas D."/>
            <person name="Binder M."/>
            <person name="Riley R."/>
            <person name="Barry K."/>
            <person name="Blanchette R.A."/>
            <person name="Henrissat B."/>
            <person name="Martinez A.T."/>
            <person name="Otillar R."/>
            <person name="Spatafora J.W."/>
            <person name="Yadav J.S."/>
            <person name="Aerts A."/>
            <person name="Benoit I."/>
            <person name="Boyd A."/>
            <person name="Carlson A."/>
            <person name="Copeland A."/>
            <person name="Coutinho P.M."/>
            <person name="de Vries R.P."/>
            <person name="Ferreira P."/>
            <person name="Findley K."/>
            <person name="Foster B."/>
            <person name="Gaskell J."/>
            <person name="Glotzer D."/>
            <person name="Gorecki P."/>
            <person name="Heitman J."/>
            <person name="Hesse C."/>
            <person name="Hori C."/>
            <person name="Igarashi K."/>
            <person name="Jurgens J.A."/>
            <person name="Kallen N."/>
            <person name="Kersten P."/>
            <person name="Kohler A."/>
            <person name="Kuees U."/>
            <person name="Kumar T.K.A."/>
            <person name="Kuo A."/>
            <person name="LaButti K."/>
            <person name="Larrondo L.F."/>
            <person name="Lindquist E."/>
            <person name="Ling A."/>
            <person name="Lombard V."/>
            <person name="Lucas S."/>
            <person name="Lundell T."/>
            <person name="Martin R."/>
            <person name="McLaughlin D.J."/>
            <person name="Morgenstern I."/>
            <person name="Morin E."/>
            <person name="Murat C."/>
            <person name="Nagy L.G."/>
            <person name="Nolan M."/>
            <person name="Ohm R.A."/>
            <person name="Patyshakuliyeva A."/>
            <person name="Rokas A."/>
            <person name="Ruiz-Duenas F.J."/>
            <person name="Sabat G."/>
            <person name="Salamov A."/>
            <person name="Samejima M."/>
            <person name="Schmutz J."/>
            <person name="Slot J.C."/>
            <person name="St John F."/>
            <person name="Stenlid J."/>
            <person name="Sun H."/>
            <person name="Sun S."/>
            <person name="Syed K."/>
            <person name="Tsang A."/>
            <person name="Wiebenga A."/>
            <person name="Young D."/>
            <person name="Pisabarro A."/>
            <person name="Eastwood D.C."/>
            <person name="Martin F."/>
            <person name="Cullen D."/>
            <person name="Grigoriev I.V."/>
            <person name="Hibbett D.S."/>
        </authorList>
    </citation>
    <scope>NUCLEOTIDE SEQUENCE [LARGE SCALE GENOMIC DNA]</scope>
    <source>
        <strain evidence="3">HHB-11173 SS5</strain>
    </source>
</reference>
<evidence type="ECO:0000313" key="3">
    <source>
        <dbReference type="Proteomes" id="UP000054196"/>
    </source>
</evidence>
<keyword evidence="3" id="KW-1185">Reference proteome</keyword>
<gene>
    <name evidence="2" type="ORF">PUNSTDRAFT_139754</name>
</gene>
<proteinExistence type="predicted"/>
<dbReference type="EMBL" id="JH687727">
    <property type="protein sequence ID" value="EIN03226.1"/>
    <property type="molecule type" value="Genomic_DNA"/>
</dbReference>
<evidence type="ECO:0000256" key="1">
    <source>
        <dbReference type="SAM" id="MobiDB-lite"/>
    </source>
</evidence>